<dbReference type="STRING" id="572478.Vdis_1464"/>
<proteinExistence type="predicted"/>
<feature type="transmembrane region" description="Helical" evidence="1">
    <location>
        <begin position="140"/>
        <end position="159"/>
    </location>
</feature>
<keyword evidence="3" id="KW-1185">Reference proteome</keyword>
<dbReference type="eggNOG" id="arCOG07198">
    <property type="taxonomic scope" value="Archaea"/>
</dbReference>
<dbReference type="RefSeq" id="WP_013336575.1">
    <property type="nucleotide sequence ID" value="NC_014537.1"/>
</dbReference>
<dbReference type="EMBL" id="CP002100">
    <property type="protein sequence ID" value="ADN50850.1"/>
    <property type="molecule type" value="Genomic_DNA"/>
</dbReference>
<evidence type="ECO:0000256" key="1">
    <source>
        <dbReference type="SAM" id="Phobius"/>
    </source>
</evidence>
<dbReference type="HOGENOM" id="CLU_1631748_0_0_2"/>
<evidence type="ECO:0000313" key="3">
    <source>
        <dbReference type="Proteomes" id="UP000006681"/>
    </source>
</evidence>
<keyword evidence="1" id="KW-1133">Transmembrane helix</keyword>
<dbReference type="KEGG" id="vdi:Vdis_1464"/>
<dbReference type="Proteomes" id="UP000006681">
    <property type="component" value="Chromosome"/>
</dbReference>
<accession>E1QSY3</accession>
<sequence>MRKELLITGGVLIVLGIAIFFIGIYLSSGIASDVEALVTGVRNETLVSPNSSITITVPENGIAVMIIYNDTLGKPLQVVTSVPGRLASRGVDGQYVIVYVPETSPGMLSIVNNYSENVMVYYTYGTINADTLAPFIQSSIVSIGLVIVGVILLILGAVLKGK</sequence>
<dbReference type="AlphaFoldDB" id="E1QSY3"/>
<name>E1QSY3_VULDI</name>
<reference evidence="2 3" key="1">
    <citation type="journal article" date="2010" name="Stand. Genomic Sci.">
        <title>Complete genome sequence of Vulcanisaeta distributa type strain (IC-017).</title>
        <authorList>
            <person name="Mavromatis K."/>
            <person name="Sikorski J."/>
            <person name="Pabst E."/>
            <person name="Teshima H."/>
            <person name="Lapidus A."/>
            <person name="Lucas S."/>
            <person name="Nolan M."/>
            <person name="Glavina Del Rio T."/>
            <person name="Cheng J.F."/>
            <person name="Bruce D."/>
            <person name="Goodwin L."/>
            <person name="Pitluck S."/>
            <person name="Liolios K."/>
            <person name="Ivanova N."/>
            <person name="Mikhailova N."/>
            <person name="Pati A."/>
            <person name="Chen A."/>
            <person name="Palaniappan K."/>
            <person name="Land M."/>
            <person name="Hauser L."/>
            <person name="Chang Y.J."/>
            <person name="Jeffries C.D."/>
            <person name="Rohde M."/>
            <person name="Spring S."/>
            <person name="Goker M."/>
            <person name="Wirth R."/>
            <person name="Woyke T."/>
            <person name="Bristow J."/>
            <person name="Eisen J.A."/>
            <person name="Markowitz V."/>
            <person name="Hugenholtz P."/>
            <person name="Klenk H.P."/>
            <person name="Kyrpides N.C."/>
        </authorList>
    </citation>
    <scope>NUCLEOTIDE SEQUENCE [LARGE SCALE GENOMIC DNA]</scope>
    <source>
        <strain evidence="3">DSM 14429 / JCM 11212 / NBRC 100878 / IC-017</strain>
    </source>
</reference>
<keyword evidence="1" id="KW-0812">Transmembrane</keyword>
<keyword evidence="1" id="KW-0472">Membrane</keyword>
<evidence type="ECO:0000313" key="2">
    <source>
        <dbReference type="EMBL" id="ADN50850.1"/>
    </source>
</evidence>
<protein>
    <submittedName>
        <fullName evidence="2">Uncharacterized protein</fullName>
    </submittedName>
</protein>
<gene>
    <name evidence="2" type="ordered locus">Vdis_1464</name>
</gene>
<organism evidence="2 3">
    <name type="scientific">Vulcanisaeta distributa (strain DSM 14429 / JCM 11212 / NBRC 100878 / IC-017)</name>
    <dbReference type="NCBI Taxonomy" id="572478"/>
    <lineage>
        <taxon>Archaea</taxon>
        <taxon>Thermoproteota</taxon>
        <taxon>Thermoprotei</taxon>
        <taxon>Thermoproteales</taxon>
        <taxon>Thermoproteaceae</taxon>
        <taxon>Vulcanisaeta</taxon>
    </lineage>
</organism>
<dbReference type="GeneID" id="9752399"/>
<feature type="transmembrane region" description="Helical" evidence="1">
    <location>
        <begin position="5"/>
        <end position="26"/>
    </location>
</feature>
<reference evidence="3" key="2">
    <citation type="journal article" date="2010" name="Stand. Genomic Sci.">
        <title>Complete genome sequence of Vulcanisaeta distributa type strain (IC-017T).</title>
        <authorList>
            <person name="Mavromatis K."/>
            <person name="Sikorski J."/>
            <person name="Pabst E."/>
            <person name="Teshima H."/>
            <person name="Lapidus A."/>
            <person name="Lucas S."/>
            <person name="Nolan M."/>
            <person name="Glavina Del Rio T."/>
            <person name="Cheng J."/>
            <person name="Bruce D."/>
            <person name="Goodwin L."/>
            <person name="Pitluck S."/>
            <person name="Liolios K."/>
            <person name="Ivanova N."/>
            <person name="Mikhailova N."/>
            <person name="Pati A."/>
            <person name="Chen A."/>
            <person name="Palaniappan K."/>
            <person name="Land M."/>
            <person name="Hauser L."/>
            <person name="Chang Y."/>
            <person name="Jeffries C."/>
            <person name="Rohde M."/>
            <person name="Spring S."/>
            <person name="Goker M."/>
            <person name="Wirth R."/>
            <person name="Woyke T."/>
            <person name="Bristow J."/>
            <person name="Eisen J."/>
            <person name="Markowitz V."/>
            <person name="Hugenholtz P."/>
            <person name="Klenk H."/>
            <person name="Kyrpides N."/>
        </authorList>
    </citation>
    <scope>NUCLEOTIDE SEQUENCE [LARGE SCALE GENOMIC DNA]</scope>
    <source>
        <strain evidence="3">DSM 14429 / JCM 11212 / NBRC 100878 / IC-017</strain>
    </source>
</reference>